<name>A0A7G7YP80_9CORY</name>
<protein>
    <submittedName>
        <fullName evidence="5">NAD(P)-binding protein</fullName>
    </submittedName>
</protein>
<feature type="binding site" evidence="3">
    <location>
        <position position="234"/>
    </location>
    <ligand>
        <name>FAD</name>
        <dbReference type="ChEBI" id="CHEBI:57692"/>
    </ligand>
</feature>
<dbReference type="EMBL" id="CP046883">
    <property type="protein sequence ID" value="QNH96300.1"/>
    <property type="molecule type" value="Genomic_DNA"/>
</dbReference>
<evidence type="ECO:0000256" key="1">
    <source>
        <dbReference type="ARBA" id="ARBA00001974"/>
    </source>
</evidence>
<comment type="cofactor">
    <cofactor evidence="1">
        <name>FAD</name>
        <dbReference type="ChEBI" id="CHEBI:57692"/>
    </cofactor>
</comment>
<dbReference type="PRINTS" id="PR00757">
    <property type="entry name" value="AMINEOXDASEF"/>
</dbReference>
<evidence type="ECO:0000256" key="2">
    <source>
        <dbReference type="ARBA" id="ARBA00023002"/>
    </source>
</evidence>
<feature type="domain" description="Amine oxidase" evidence="4">
    <location>
        <begin position="11"/>
        <end position="435"/>
    </location>
</feature>
<reference evidence="5 6" key="1">
    <citation type="submission" date="2019-12" db="EMBL/GenBank/DDBJ databases">
        <title>Corynebacterium sp. nov., isolated from feces of the Anser Albifrons in China.</title>
        <authorList>
            <person name="Liu Q."/>
        </authorList>
    </citation>
    <scope>NUCLEOTIDE SEQUENCE [LARGE SCALE GENOMIC DNA]</scope>
    <source>
        <strain evidence="5 6">23H37-10</strain>
    </source>
</reference>
<accession>A0A7G7YP80</accession>
<keyword evidence="6" id="KW-1185">Reference proteome</keyword>
<dbReference type="GO" id="GO:0016491">
    <property type="term" value="F:oxidoreductase activity"/>
    <property type="evidence" value="ECO:0007669"/>
    <property type="project" value="UniProtKB-KW"/>
</dbReference>
<sequence>MTDVAIVGGGLAGLAAARTLRTAGIRCTLFEATGTLGGRVKSERYDDIIVDKGFQLLNSWYPALKELLTPGEYSALNMRSFEAGIQSMTKQGPAFLGDPIRSPRIFAGIFKPSMRSAISIRDLMALRKWLGAELSHRTSLELRKISDSRRNKDLSMAQSLDRSGVTRQIRSAVMDPLMRAFLLDTDGETSSIYAKWVFATLLRGSATIPAQGMGDLSSLMSRVSGVTVELDTRVTRLKVVETTDQATGYVDVELGEHGRTERFSYVILAVPQAEEAALLGRNLSAMRGQDTFWFISDEPVCERGVITVDGTGDTPIASIAEVTAVAPDYAPKRHLVQGTVAYGGSPRALQESDVPDEQTMRRYMGQLLGVDSAAWELVTRHHIPNAHPVLSPRRATRAANEDVITRSHIALAGIQHANPTIDGALRSGQRAAKRVVELLGAS</sequence>
<dbReference type="PANTHER" id="PTHR42841">
    <property type="entry name" value="AMINE OXIDASE"/>
    <property type="match status" value="1"/>
</dbReference>
<evidence type="ECO:0000313" key="6">
    <source>
        <dbReference type="Proteomes" id="UP000515275"/>
    </source>
</evidence>
<keyword evidence="2" id="KW-0560">Oxidoreductase</keyword>
<dbReference type="InterPro" id="IPR001613">
    <property type="entry name" value="Flavin_amine_oxidase"/>
</dbReference>
<evidence type="ECO:0000259" key="4">
    <source>
        <dbReference type="Pfam" id="PF01593"/>
    </source>
</evidence>
<dbReference type="KEGG" id="cans:GP473_06155"/>
<dbReference type="Proteomes" id="UP000515275">
    <property type="component" value="Chromosome"/>
</dbReference>
<evidence type="ECO:0000256" key="3">
    <source>
        <dbReference type="PIRSR" id="PIRSR601613-1"/>
    </source>
</evidence>
<evidence type="ECO:0000313" key="5">
    <source>
        <dbReference type="EMBL" id="QNH96300.1"/>
    </source>
</evidence>
<proteinExistence type="predicted"/>
<feature type="binding site" evidence="3">
    <location>
        <begin position="31"/>
        <end position="32"/>
    </location>
    <ligand>
        <name>FAD</name>
        <dbReference type="ChEBI" id="CHEBI:57692"/>
    </ligand>
</feature>
<dbReference type="Pfam" id="PF01593">
    <property type="entry name" value="Amino_oxidase"/>
    <property type="match status" value="1"/>
</dbReference>
<dbReference type="InterPro" id="IPR002937">
    <property type="entry name" value="Amino_oxidase"/>
</dbReference>
<dbReference type="RefSeq" id="WP_186276720.1">
    <property type="nucleotide sequence ID" value="NZ_CP046883.1"/>
</dbReference>
<gene>
    <name evidence="5" type="ORF">GP473_06155</name>
</gene>
<dbReference type="AlphaFoldDB" id="A0A7G7YP80"/>
<organism evidence="5 6">
    <name type="scientific">Corynebacterium anserum</name>
    <dbReference type="NCBI Taxonomy" id="2684406"/>
    <lineage>
        <taxon>Bacteria</taxon>
        <taxon>Bacillati</taxon>
        <taxon>Actinomycetota</taxon>
        <taxon>Actinomycetes</taxon>
        <taxon>Mycobacteriales</taxon>
        <taxon>Corynebacteriaceae</taxon>
        <taxon>Corynebacterium</taxon>
    </lineage>
</organism>
<dbReference type="Gene3D" id="3.50.50.60">
    <property type="entry name" value="FAD/NAD(P)-binding domain"/>
    <property type="match status" value="1"/>
</dbReference>
<dbReference type="SUPFAM" id="SSF51905">
    <property type="entry name" value="FAD/NAD(P)-binding domain"/>
    <property type="match status" value="1"/>
</dbReference>
<dbReference type="InterPro" id="IPR036188">
    <property type="entry name" value="FAD/NAD-bd_sf"/>
</dbReference>